<protein>
    <recommendedName>
        <fullName evidence="13">Endoplasmic reticulum vesicle transporter C-terminal domain-containing protein</fullName>
    </recommendedName>
</protein>
<dbReference type="GO" id="GO:0030134">
    <property type="term" value="C:COPII-coated ER to Golgi transport vesicle"/>
    <property type="evidence" value="ECO:0007669"/>
    <property type="project" value="TreeGrafter"/>
</dbReference>
<evidence type="ECO:0000256" key="5">
    <source>
        <dbReference type="ARBA" id="ARBA00023136"/>
    </source>
</evidence>
<comment type="similarity">
    <text evidence="2">Belongs to the ERGIC family.</text>
</comment>
<sequence length="440" mass="47975">MRRRGAGREEDVDAFASSRLAPSKPSMIPGGLKQMDIFPKLVQDARERTTEGGAVFAVAMTVVLLLLLSEVVNYMTVTEEHHVRVDPTVGQKLRIEFDVTFHALHCGQVNLDAMDVTGEQQEPEDHAIFKARIGKDGKPVGSKFTHLLPWERQMADLQAEEALVPKDYCGSCYGAESAERKCCNTCEDVKAAYIDKGWNAGSVVTSAEQCKNAPSHAEEQGEEGEGCRLSGFMLVNKVAGNLNVAMGAIHVQDSRHIHQFNPADIPKYNVSHSIHVLRFGPAVQGINLAPLEGMTKSPEAGAGVYQYYLKVVPTVWLDSSAAKTADGRSAAAEPDPEDDGVTRLPGERVRTNQYSVKTFYRPAVVNGMRQNVLPGVFFVYDLSPFMVQVTTKTESLWELVTGFCAIIGGVVTISGMLDGLWFNARMLWSGVKAGLGKVSI</sequence>
<dbReference type="EMBL" id="VLTN01000002">
    <property type="protein sequence ID" value="KAA0157164.1"/>
    <property type="molecule type" value="Genomic_DNA"/>
</dbReference>
<organism evidence="10 11">
    <name type="scientific">Cafeteria roenbergensis</name>
    <name type="common">Marine flagellate</name>
    <dbReference type="NCBI Taxonomy" id="33653"/>
    <lineage>
        <taxon>Eukaryota</taxon>
        <taxon>Sar</taxon>
        <taxon>Stramenopiles</taxon>
        <taxon>Bigyra</taxon>
        <taxon>Opalozoa</taxon>
        <taxon>Bicosoecida</taxon>
        <taxon>Cafeteriaceae</taxon>
        <taxon>Cafeteria</taxon>
    </lineage>
</organism>
<dbReference type="EMBL" id="VLTO01000007">
    <property type="protein sequence ID" value="KAA0176574.1"/>
    <property type="molecule type" value="Genomic_DNA"/>
</dbReference>
<dbReference type="GO" id="GO:0005783">
    <property type="term" value="C:endoplasmic reticulum"/>
    <property type="evidence" value="ECO:0007669"/>
    <property type="project" value="TreeGrafter"/>
</dbReference>
<comment type="caution">
    <text evidence="10">The sequence shown here is derived from an EMBL/GenBank/DDBJ whole genome shotgun (WGS) entry which is preliminary data.</text>
</comment>
<feature type="domain" description="Endoplasmic reticulum vesicle transporter N-terminal" evidence="8">
    <location>
        <begin position="32"/>
        <end position="121"/>
    </location>
</feature>
<accession>A0A5A8EH27</accession>
<keyword evidence="4 6" id="KW-1133">Transmembrane helix</keyword>
<comment type="subcellular location">
    <subcellularLocation>
        <location evidence="1">Membrane</location>
        <topology evidence="1">Multi-pass membrane protein</topology>
    </subcellularLocation>
</comment>
<dbReference type="Pfam" id="PF13850">
    <property type="entry name" value="ERGIC_N"/>
    <property type="match status" value="1"/>
</dbReference>
<dbReference type="InterPro" id="IPR039542">
    <property type="entry name" value="Erv_N"/>
</dbReference>
<proteinExistence type="inferred from homology"/>
<evidence type="ECO:0000313" key="11">
    <source>
        <dbReference type="Proteomes" id="UP000322899"/>
    </source>
</evidence>
<feature type="domain" description="Endoplasmic reticulum vesicle transporter C-terminal" evidence="7">
    <location>
        <begin position="172"/>
        <end position="418"/>
    </location>
</feature>
<evidence type="ECO:0000256" key="6">
    <source>
        <dbReference type="SAM" id="Phobius"/>
    </source>
</evidence>
<evidence type="ECO:0000313" key="9">
    <source>
        <dbReference type="EMBL" id="KAA0157164.1"/>
    </source>
</evidence>
<evidence type="ECO:0000256" key="4">
    <source>
        <dbReference type="ARBA" id="ARBA00022989"/>
    </source>
</evidence>
<gene>
    <name evidence="10" type="ORF">FNF27_01855</name>
    <name evidence="9" type="ORF">FNF29_00516</name>
</gene>
<keyword evidence="12" id="KW-1185">Reference proteome</keyword>
<evidence type="ECO:0000313" key="10">
    <source>
        <dbReference type="EMBL" id="KAA0176574.1"/>
    </source>
</evidence>
<evidence type="ECO:0008006" key="13">
    <source>
        <dbReference type="Google" id="ProtNLM"/>
    </source>
</evidence>
<dbReference type="InterPro" id="IPR012936">
    <property type="entry name" value="Erv_C"/>
</dbReference>
<evidence type="ECO:0000256" key="1">
    <source>
        <dbReference type="ARBA" id="ARBA00004141"/>
    </source>
</evidence>
<dbReference type="PANTHER" id="PTHR10984">
    <property type="entry name" value="ENDOPLASMIC RETICULUM-GOLGI INTERMEDIATE COMPARTMENT PROTEIN"/>
    <property type="match status" value="1"/>
</dbReference>
<dbReference type="Pfam" id="PF07970">
    <property type="entry name" value="COPIIcoated_ERV"/>
    <property type="match status" value="1"/>
</dbReference>
<reference evidence="11 12" key="1">
    <citation type="submission" date="2019-07" db="EMBL/GenBank/DDBJ databases">
        <title>Genomes of Cafeteria roenbergensis.</title>
        <authorList>
            <person name="Fischer M.G."/>
            <person name="Hackl T."/>
            <person name="Roman M."/>
        </authorList>
    </citation>
    <scope>NUCLEOTIDE SEQUENCE [LARGE SCALE GENOMIC DNA]</scope>
    <source>
        <strain evidence="9 12">BVI</strain>
        <strain evidence="10 11">E4-10P</strain>
    </source>
</reference>
<evidence type="ECO:0000256" key="2">
    <source>
        <dbReference type="ARBA" id="ARBA00005648"/>
    </source>
</evidence>
<feature type="transmembrane region" description="Helical" evidence="6">
    <location>
        <begin position="396"/>
        <end position="417"/>
    </location>
</feature>
<dbReference type="Proteomes" id="UP000322899">
    <property type="component" value="Unassembled WGS sequence"/>
</dbReference>
<dbReference type="Proteomes" id="UP000323011">
    <property type="component" value="Unassembled WGS sequence"/>
</dbReference>
<name>A0A5A8EH27_CAFRO</name>
<evidence type="ECO:0000256" key="3">
    <source>
        <dbReference type="ARBA" id="ARBA00022692"/>
    </source>
</evidence>
<feature type="transmembrane region" description="Helical" evidence="6">
    <location>
        <begin position="54"/>
        <end position="75"/>
    </location>
</feature>
<evidence type="ECO:0000259" key="8">
    <source>
        <dbReference type="Pfam" id="PF13850"/>
    </source>
</evidence>
<dbReference type="AlphaFoldDB" id="A0A5A8EH27"/>
<dbReference type="OMA" id="YDLSPFM"/>
<dbReference type="PANTHER" id="PTHR10984:SF25">
    <property type="entry name" value="ENDOPLASMIC RETICULUM-GOLGI INTERMEDIATE COMPARTMENT PROTEIN 3"/>
    <property type="match status" value="1"/>
</dbReference>
<dbReference type="InterPro" id="IPR045888">
    <property type="entry name" value="Erv"/>
</dbReference>
<keyword evidence="3 6" id="KW-0812">Transmembrane</keyword>
<dbReference type="GO" id="GO:0016020">
    <property type="term" value="C:membrane"/>
    <property type="evidence" value="ECO:0007669"/>
    <property type="project" value="UniProtKB-SubCell"/>
</dbReference>
<keyword evidence="5 6" id="KW-0472">Membrane</keyword>
<dbReference type="OrthoDB" id="270930at2759"/>
<evidence type="ECO:0000313" key="12">
    <source>
        <dbReference type="Proteomes" id="UP000323011"/>
    </source>
</evidence>
<evidence type="ECO:0000259" key="7">
    <source>
        <dbReference type="Pfam" id="PF07970"/>
    </source>
</evidence>